<evidence type="ECO:0000313" key="5">
    <source>
        <dbReference type="EMBL" id="CCC89534.1"/>
    </source>
</evidence>
<feature type="domain" description="RanBP2-type" evidence="4">
    <location>
        <begin position="757"/>
        <end position="776"/>
    </location>
</feature>
<proteinExistence type="predicted"/>
<dbReference type="VEuPathDB" id="TriTrypDB:TcIL3000_2_1120"/>
<name>G0UJI1_TRYCI</name>
<dbReference type="GO" id="GO:0008270">
    <property type="term" value="F:zinc ion binding"/>
    <property type="evidence" value="ECO:0007669"/>
    <property type="project" value="UniProtKB-KW"/>
</dbReference>
<protein>
    <recommendedName>
        <fullName evidence="4">RanBP2-type domain-containing protein</fullName>
    </recommendedName>
</protein>
<sequence>MLKPPFIRQGAVTRSRRAVPLEYGILSGCSSSRSGVNVQVLSELKAKSRWGLSTSPSLAIFVYNSLALRLLINEGILYNIVSTTAVSVKSVLQLLHPAPRFPSLAARGKAAGSDREEAVEGQEAVRQLVWSAQKEYASFVRGIMPESLRPTGGRCGTLHGRRGTLRWSLREVWDCTAAVFKDFVRQDDLLSLQLLLPVAQCISADDKEGRVLQGNLESLLKHRAHGGVLWLLWRFAGPSKRANSKFLEAAVMAVCEVATSDLLQLPRNVSHRYEFVTVPPPGKGEDEKQLAFFMKLLPVFNVTSRGDCFSPFWRLLLYEMVRYAHLELLDANAEPRAQVGALQSLRRIICSFRRHGCVLPILFLHEVITSSAILLRGGDGAASESLFAAAASGRYGPLVYREILLLDAYALMTVGHVGETADDVGENVVGKTVELQARCAAHLNDLEQSNPGEGSDRDIIGLHRGARAAIEQRLQEAIRVSFKLLLRCGAYEVIERQMQNYPSLGGSWEGGKALVLLGKYTEAVDIFSKFLVSTRSRFAGGLPHHIRDMVLGALEGASRHYCNEGGEALASLLRLYDVARTWKFPLPPAVAFAAIVRGCTSANGESLGRLELLRALLNYHTLSAVYRSDGLLSCVVKLYVHLLGECRNVVSASFHFELLSMLDRAHPGLFVCRVALLHFLDVNYDEGVNIVLRRLVDAPACPVTRLKPLQEMPRAVLDTLQRHIEAGALGKYAPSVFDALRTAIEYRRCVDMQRQPWRCCACGCWNPRGAPACKHCGSLELAVVQCGLCGGFSPTNSLYCPVCGTETLERNVGDRCELVPREGCTLYPLRQWRCGRCNHKNEPRHLFYCARCASPQPIVEHALAHTAFLCTICNHHNPLGMLRPWCPRAARFVAPPVVVIQKRCGIAWSATR</sequence>
<evidence type="ECO:0000256" key="2">
    <source>
        <dbReference type="ARBA" id="ARBA00022771"/>
    </source>
</evidence>
<evidence type="ECO:0000259" key="4">
    <source>
        <dbReference type="PROSITE" id="PS01358"/>
    </source>
</evidence>
<dbReference type="InterPro" id="IPR001876">
    <property type="entry name" value="Znf_RanBP2"/>
</dbReference>
<keyword evidence="1" id="KW-0479">Metal-binding</keyword>
<gene>
    <name evidence="5" type="ORF">TCIL3000_2_1120</name>
</gene>
<organism evidence="5">
    <name type="scientific">Trypanosoma congolense (strain IL3000)</name>
    <dbReference type="NCBI Taxonomy" id="1068625"/>
    <lineage>
        <taxon>Eukaryota</taxon>
        <taxon>Discoba</taxon>
        <taxon>Euglenozoa</taxon>
        <taxon>Kinetoplastea</taxon>
        <taxon>Metakinetoplastina</taxon>
        <taxon>Trypanosomatida</taxon>
        <taxon>Trypanosomatidae</taxon>
        <taxon>Trypanosoma</taxon>
        <taxon>Nannomonas</taxon>
    </lineage>
</organism>
<keyword evidence="2" id="KW-0863">Zinc-finger</keyword>
<evidence type="ECO:0000256" key="1">
    <source>
        <dbReference type="ARBA" id="ARBA00022723"/>
    </source>
</evidence>
<evidence type="ECO:0000256" key="3">
    <source>
        <dbReference type="ARBA" id="ARBA00022833"/>
    </source>
</evidence>
<dbReference type="AlphaFoldDB" id="G0UJI1"/>
<accession>G0UJI1</accession>
<dbReference type="PROSITE" id="PS01358">
    <property type="entry name" value="ZF_RANBP2_1"/>
    <property type="match status" value="1"/>
</dbReference>
<reference evidence="5" key="1">
    <citation type="journal article" date="2012" name="Proc. Natl. Acad. Sci. U.S.A.">
        <title>Antigenic diversity is generated by distinct evolutionary mechanisms in African trypanosome species.</title>
        <authorList>
            <person name="Jackson A.P."/>
            <person name="Berry A."/>
            <person name="Aslett M."/>
            <person name="Allison H.C."/>
            <person name="Burton P."/>
            <person name="Vavrova-Anderson J."/>
            <person name="Brown R."/>
            <person name="Browne H."/>
            <person name="Corton N."/>
            <person name="Hauser H."/>
            <person name="Gamble J."/>
            <person name="Gilderthorp R."/>
            <person name="Marcello L."/>
            <person name="McQuillan J."/>
            <person name="Otto T.D."/>
            <person name="Quail M.A."/>
            <person name="Sanders M.J."/>
            <person name="van Tonder A."/>
            <person name="Ginger M.L."/>
            <person name="Field M.C."/>
            <person name="Barry J.D."/>
            <person name="Hertz-Fowler C."/>
            <person name="Berriman M."/>
        </authorList>
    </citation>
    <scope>NUCLEOTIDE SEQUENCE</scope>
    <source>
        <strain evidence="5">IL3000</strain>
    </source>
</reference>
<dbReference type="EMBL" id="HE575315">
    <property type="protein sequence ID" value="CCC89534.1"/>
    <property type="molecule type" value="Genomic_DNA"/>
</dbReference>
<keyword evidence="3" id="KW-0862">Zinc</keyword>